<dbReference type="GO" id="GO:0046872">
    <property type="term" value="F:metal ion binding"/>
    <property type="evidence" value="ECO:0007669"/>
    <property type="project" value="UniProtKB-KW"/>
</dbReference>
<dbReference type="InterPro" id="IPR013096">
    <property type="entry name" value="Cupin_2"/>
</dbReference>
<accession>A0A0S2KMJ3</accession>
<dbReference type="PANTHER" id="PTHR35848:SF6">
    <property type="entry name" value="CUPIN TYPE-2 DOMAIN-CONTAINING PROTEIN"/>
    <property type="match status" value="1"/>
</dbReference>
<evidence type="ECO:0000313" key="3">
    <source>
        <dbReference type="EMBL" id="ALO49515.1"/>
    </source>
</evidence>
<protein>
    <submittedName>
        <fullName evidence="3">Cupin</fullName>
    </submittedName>
</protein>
<dbReference type="InterPro" id="IPR014710">
    <property type="entry name" value="RmlC-like_jellyroll"/>
</dbReference>
<feature type="domain" description="Cupin type-2" evidence="2">
    <location>
        <begin position="38"/>
        <end position="105"/>
    </location>
</feature>
<gene>
    <name evidence="3" type="ORF">AS203_10810</name>
</gene>
<dbReference type="RefSeq" id="WP_025066384.1">
    <property type="nucleotide sequence ID" value="NZ_CP013195.1"/>
</dbReference>
<dbReference type="KEGG" id="peo:AS203_10810"/>
<dbReference type="PANTHER" id="PTHR35848">
    <property type="entry name" value="OXALATE-BINDING PROTEIN"/>
    <property type="match status" value="1"/>
</dbReference>
<dbReference type="InterPro" id="IPR051610">
    <property type="entry name" value="GPI/OXD"/>
</dbReference>
<dbReference type="Gene3D" id="2.60.120.10">
    <property type="entry name" value="Jelly Rolls"/>
    <property type="match status" value="1"/>
</dbReference>
<dbReference type="eggNOG" id="COG1917">
    <property type="taxonomic scope" value="Bacteria"/>
</dbReference>
<sequence>MIIDFSRIAEVRIDGFKGGRGELLTRNFMDAHNKIMHSILKPDAASGLHTHVSNSEIIYILSGTATFHYDDHIEVASAGQVHYCPIGHNHYMENNTEEDLVYFAIVPEHKEP</sequence>
<dbReference type="InterPro" id="IPR011051">
    <property type="entry name" value="RmlC_Cupin_sf"/>
</dbReference>
<keyword evidence="4" id="KW-1185">Reference proteome</keyword>
<organism evidence="3 4">
    <name type="scientific">Hoylesella enoeca</name>
    <dbReference type="NCBI Taxonomy" id="76123"/>
    <lineage>
        <taxon>Bacteria</taxon>
        <taxon>Pseudomonadati</taxon>
        <taxon>Bacteroidota</taxon>
        <taxon>Bacteroidia</taxon>
        <taxon>Bacteroidales</taxon>
        <taxon>Prevotellaceae</taxon>
        <taxon>Hoylesella</taxon>
    </lineage>
</organism>
<dbReference type="EMBL" id="CP013195">
    <property type="protein sequence ID" value="ALO49515.1"/>
    <property type="molecule type" value="Genomic_DNA"/>
</dbReference>
<dbReference type="OrthoDB" id="9797047at2"/>
<dbReference type="AlphaFoldDB" id="A0A0S2KMJ3"/>
<dbReference type="Proteomes" id="UP000056252">
    <property type="component" value="Chromosome"/>
</dbReference>
<evidence type="ECO:0000259" key="2">
    <source>
        <dbReference type="Pfam" id="PF07883"/>
    </source>
</evidence>
<evidence type="ECO:0000256" key="1">
    <source>
        <dbReference type="ARBA" id="ARBA00022723"/>
    </source>
</evidence>
<dbReference type="Pfam" id="PF07883">
    <property type="entry name" value="Cupin_2"/>
    <property type="match status" value="1"/>
</dbReference>
<keyword evidence="1" id="KW-0479">Metal-binding</keyword>
<dbReference type="STRING" id="76123.AS203_10810"/>
<evidence type="ECO:0000313" key="4">
    <source>
        <dbReference type="Proteomes" id="UP000056252"/>
    </source>
</evidence>
<proteinExistence type="predicted"/>
<dbReference type="SUPFAM" id="SSF51182">
    <property type="entry name" value="RmlC-like cupins"/>
    <property type="match status" value="1"/>
</dbReference>
<name>A0A0S2KMJ3_9BACT</name>
<reference evidence="4" key="1">
    <citation type="submission" date="2015-11" db="EMBL/GenBank/DDBJ databases">
        <authorList>
            <person name="Holder M.E."/>
            <person name="Ajami N.J."/>
            <person name="Petrosino J.F."/>
        </authorList>
    </citation>
    <scope>NUCLEOTIDE SEQUENCE [LARGE SCALE GENOMIC DNA]</scope>
    <source>
        <strain evidence="4">F0113</strain>
    </source>
</reference>